<evidence type="ECO:0000313" key="7">
    <source>
        <dbReference type="EMBL" id="KAA6408612.1"/>
    </source>
</evidence>
<evidence type="ECO:0000259" key="6">
    <source>
        <dbReference type="PROSITE" id="PS51858"/>
    </source>
</evidence>
<feature type="domain" description="PPPDE" evidence="6">
    <location>
        <begin position="1"/>
        <end position="141"/>
    </location>
</feature>
<dbReference type="Gene3D" id="1.25.10.10">
    <property type="entry name" value="Leucine-rich Repeat Variant"/>
    <property type="match status" value="1"/>
</dbReference>
<dbReference type="GO" id="GO:0070646">
    <property type="term" value="P:protein modification by small protein removal"/>
    <property type="evidence" value="ECO:0007669"/>
    <property type="project" value="TreeGrafter"/>
</dbReference>
<evidence type="ECO:0000256" key="3">
    <source>
        <dbReference type="ARBA" id="ARBA00022801"/>
    </source>
</evidence>
<protein>
    <recommendedName>
        <fullName evidence="9">Thioredoxin</fullName>
    </recommendedName>
</protein>
<evidence type="ECO:0008006" key="9">
    <source>
        <dbReference type="Google" id="ProtNLM"/>
    </source>
</evidence>
<dbReference type="Gene3D" id="3.40.30.10">
    <property type="entry name" value="Glutaredoxin"/>
    <property type="match status" value="1"/>
</dbReference>
<dbReference type="PROSITE" id="PS51352">
    <property type="entry name" value="THIOREDOXIN_2"/>
    <property type="match status" value="1"/>
</dbReference>
<dbReference type="SMART" id="SM01179">
    <property type="entry name" value="DUF862"/>
    <property type="match status" value="1"/>
</dbReference>
<dbReference type="InterPro" id="IPR013535">
    <property type="entry name" value="PUL_dom"/>
</dbReference>
<feature type="domain" description="PUL" evidence="5">
    <location>
        <begin position="300"/>
        <end position="589"/>
    </location>
</feature>
<organism evidence="7 8">
    <name type="scientific">Lasallia pustulata</name>
    <dbReference type="NCBI Taxonomy" id="136370"/>
    <lineage>
        <taxon>Eukaryota</taxon>
        <taxon>Fungi</taxon>
        <taxon>Dikarya</taxon>
        <taxon>Ascomycota</taxon>
        <taxon>Pezizomycotina</taxon>
        <taxon>Lecanoromycetes</taxon>
        <taxon>OSLEUM clade</taxon>
        <taxon>Umbilicariomycetidae</taxon>
        <taxon>Umbilicariales</taxon>
        <taxon>Umbilicariaceae</taxon>
        <taxon>Lasallia</taxon>
    </lineage>
</organism>
<dbReference type="InterPro" id="IPR011989">
    <property type="entry name" value="ARM-like"/>
</dbReference>
<dbReference type="PROSITE" id="PS51858">
    <property type="entry name" value="PPPDE"/>
    <property type="match status" value="1"/>
</dbReference>
<keyword evidence="2" id="KW-0645">Protease</keyword>
<dbReference type="PANTHER" id="PTHR12378:SF7">
    <property type="entry name" value="DESUMOYLATING ISOPEPTIDASE 1"/>
    <property type="match status" value="1"/>
</dbReference>
<evidence type="ECO:0000256" key="2">
    <source>
        <dbReference type="ARBA" id="ARBA00022670"/>
    </source>
</evidence>
<evidence type="ECO:0000256" key="1">
    <source>
        <dbReference type="ARBA" id="ARBA00008140"/>
    </source>
</evidence>
<name>A0A5M8PJ26_9LECA</name>
<dbReference type="CDD" id="cd02947">
    <property type="entry name" value="TRX_family"/>
    <property type="match status" value="1"/>
</dbReference>
<dbReference type="Pfam" id="PF05903">
    <property type="entry name" value="Peptidase_C97"/>
    <property type="match status" value="1"/>
</dbReference>
<proteinExistence type="inferred from homology"/>
<feature type="domain" description="Thioredoxin" evidence="4">
    <location>
        <begin position="172"/>
        <end position="299"/>
    </location>
</feature>
<dbReference type="InterPro" id="IPR008580">
    <property type="entry name" value="PPPDE_dom"/>
</dbReference>
<comment type="caution">
    <text evidence="7">The sequence shown here is derived from an EMBL/GenBank/DDBJ whole genome shotgun (WGS) entry which is preliminary data.</text>
</comment>
<dbReference type="InterPro" id="IPR013766">
    <property type="entry name" value="Thioredoxin_domain"/>
</dbReference>
<dbReference type="InterPro" id="IPR036249">
    <property type="entry name" value="Thioredoxin-like_sf"/>
</dbReference>
<dbReference type="InterPro" id="IPR042266">
    <property type="entry name" value="PPPDE_sf"/>
</dbReference>
<dbReference type="AlphaFoldDB" id="A0A5M8PJ26"/>
<sequence>MDVQLYVYDLSKGLARQMSRSFLGVQIDAVYHTALVFGRIEYFFGAGVQTTYPGATHHGRPMEIIPMGRTDLPVEVILEYLESLKQIYTAESYDLFLHNCNNFSNDFAMFLVGKGIPEHITSLPRTVLNTPFGQMLKPQLDSAMRGITQAPVPSAAIPQPQANPVATPNGIHSTARVATSHAAVTQNGAPLGVVRNVTKSQELDALLAEASKTCVIIFFTSATCPPCKIVYPAYDELAAEAGNKAILIKVDLSVAYEIGAKYQVRATPTFMTFLHGEKENEWSGANETKLRANVRMLIQMAHPPHPHTNLRLPALQRAHRKFVTYTKMPPMDKLIARMGEEGNNESITQLRQFVETRGTLGAREASLPSLPSISHQLLASLETPLPPKLFPMVDLLRLALVDPRVSGYFAEEQDHVTTSKILSYVNTLGDDCPYNLRIVTVHMACNLFTSQLFPPRLLSIPALCEPLVHLVTASLLDTSHAPVRVAAASLALNMAAFNHLQRLEAKPDLLAESAQVELVASLLEAVAREQESKEGLNGLVLALGLLAYEAPVDGEVLDLCRAMDGKGVVATRRGISEEMKVLVRDVEQVMG</sequence>
<dbReference type="PROSITE" id="PS00194">
    <property type="entry name" value="THIOREDOXIN_1"/>
    <property type="match status" value="1"/>
</dbReference>
<dbReference type="GO" id="GO:0006508">
    <property type="term" value="P:proteolysis"/>
    <property type="evidence" value="ECO:0007669"/>
    <property type="project" value="UniProtKB-KW"/>
</dbReference>
<dbReference type="Pfam" id="PF08324">
    <property type="entry name" value="PUL"/>
    <property type="match status" value="1"/>
</dbReference>
<evidence type="ECO:0000313" key="8">
    <source>
        <dbReference type="Proteomes" id="UP000324767"/>
    </source>
</evidence>
<dbReference type="GO" id="GO:0008233">
    <property type="term" value="F:peptidase activity"/>
    <property type="evidence" value="ECO:0007669"/>
    <property type="project" value="UniProtKB-KW"/>
</dbReference>
<dbReference type="InterPro" id="IPR017937">
    <property type="entry name" value="Thioredoxin_CS"/>
</dbReference>
<dbReference type="Gene3D" id="3.90.1720.30">
    <property type="entry name" value="PPPDE domains"/>
    <property type="match status" value="1"/>
</dbReference>
<evidence type="ECO:0000259" key="4">
    <source>
        <dbReference type="PROSITE" id="PS51352"/>
    </source>
</evidence>
<dbReference type="OrthoDB" id="21221at2759"/>
<comment type="similarity">
    <text evidence="1">Belongs to the DeSI family.</text>
</comment>
<dbReference type="SUPFAM" id="SSF52833">
    <property type="entry name" value="Thioredoxin-like"/>
    <property type="match status" value="1"/>
</dbReference>
<gene>
    <name evidence="7" type="ORF">FRX48_07694</name>
</gene>
<dbReference type="PANTHER" id="PTHR12378">
    <property type="entry name" value="DESUMOYLATING ISOPEPTIDASE"/>
    <property type="match status" value="1"/>
</dbReference>
<dbReference type="Pfam" id="PF00085">
    <property type="entry name" value="Thioredoxin"/>
    <property type="match status" value="1"/>
</dbReference>
<keyword evidence="3" id="KW-0378">Hydrolase</keyword>
<accession>A0A5M8PJ26</accession>
<evidence type="ECO:0000259" key="5">
    <source>
        <dbReference type="PROSITE" id="PS51396"/>
    </source>
</evidence>
<dbReference type="Proteomes" id="UP000324767">
    <property type="component" value="Unassembled WGS sequence"/>
</dbReference>
<dbReference type="EMBL" id="VXIT01000013">
    <property type="protein sequence ID" value="KAA6408612.1"/>
    <property type="molecule type" value="Genomic_DNA"/>
</dbReference>
<reference evidence="7 8" key="1">
    <citation type="submission" date="2019-09" db="EMBL/GenBank/DDBJ databases">
        <title>The hologenome of the rock-dwelling lichen Lasallia pustulata.</title>
        <authorList>
            <person name="Greshake Tzovaras B."/>
            <person name="Segers F."/>
            <person name="Bicker A."/>
            <person name="Dal Grande F."/>
            <person name="Otte J."/>
            <person name="Hankeln T."/>
            <person name="Schmitt I."/>
            <person name="Ebersberger I."/>
        </authorList>
    </citation>
    <scope>NUCLEOTIDE SEQUENCE [LARGE SCALE GENOMIC DNA]</scope>
    <source>
        <strain evidence="7">A1-1</strain>
    </source>
</reference>
<dbReference type="PROSITE" id="PS51396">
    <property type="entry name" value="PUL"/>
    <property type="match status" value="1"/>
</dbReference>